<dbReference type="PANTHER" id="PTHR42901">
    <property type="entry name" value="ALCOHOL DEHYDROGENASE"/>
    <property type="match status" value="1"/>
</dbReference>
<dbReference type="PANTHER" id="PTHR42901:SF1">
    <property type="entry name" value="ALCOHOL DEHYDROGENASE"/>
    <property type="match status" value="1"/>
</dbReference>
<protein>
    <submittedName>
        <fullName evidence="4">NADP-dependent 3-hydroxy acid dehydrogenase YdfG</fullName>
    </submittedName>
</protein>
<dbReference type="SUPFAM" id="SSF51735">
    <property type="entry name" value="NAD(P)-binding Rossmann-fold domains"/>
    <property type="match status" value="1"/>
</dbReference>
<dbReference type="Gene3D" id="3.40.50.720">
    <property type="entry name" value="NAD(P)-binding Rossmann-like Domain"/>
    <property type="match status" value="1"/>
</dbReference>
<proteinExistence type="inferred from homology"/>
<dbReference type="InterPro" id="IPR036291">
    <property type="entry name" value="NAD(P)-bd_dom_sf"/>
</dbReference>
<dbReference type="EMBL" id="JAUSVX010000001">
    <property type="protein sequence ID" value="MDQ0467921.1"/>
    <property type="molecule type" value="Genomic_DNA"/>
</dbReference>
<dbReference type="RefSeq" id="WP_307268262.1">
    <property type="nucleotide sequence ID" value="NZ_JAUSVX010000001.1"/>
</dbReference>
<dbReference type="InterPro" id="IPR002347">
    <property type="entry name" value="SDR_fam"/>
</dbReference>
<dbReference type="Pfam" id="PF00106">
    <property type="entry name" value="adh_short"/>
    <property type="match status" value="1"/>
</dbReference>
<dbReference type="Proteomes" id="UP001242480">
    <property type="component" value="Unassembled WGS sequence"/>
</dbReference>
<accession>A0ABU0J0Y0</accession>
<keyword evidence="5" id="KW-1185">Reference proteome</keyword>
<dbReference type="PRINTS" id="PR00080">
    <property type="entry name" value="SDRFAMILY"/>
</dbReference>
<evidence type="ECO:0000256" key="1">
    <source>
        <dbReference type="ARBA" id="ARBA00006484"/>
    </source>
</evidence>
<name>A0ABU0J0Y0_9HYPH</name>
<evidence type="ECO:0000256" key="2">
    <source>
        <dbReference type="ARBA" id="ARBA00023002"/>
    </source>
</evidence>
<sequence>MPATPYRTALVTGASRGIGAALCRRLAGLGLTVHALARSREGLEALAADAAIRPLVADVTDIAAVEAALAGAEIDVLVNNAGAVASVRPLYEQTAQEIAETVAVNLTAPLQLMRLLVPGMVARRRGHVVNITTTAARHVFAGTSAYGGAKAGLAQAGRVLRYDLAGSNVRLTEVAPGRVETEIYLRAFGGDRGRLQGTLYSDVRALQPEDVAEAVAAVLTLPEHVDVAEIEVSPTDQATGGHVYGKPA</sequence>
<comment type="similarity">
    <text evidence="1 3">Belongs to the short-chain dehydrogenases/reductases (SDR) family.</text>
</comment>
<comment type="caution">
    <text evidence="4">The sequence shown here is derived from an EMBL/GenBank/DDBJ whole genome shotgun (WGS) entry which is preliminary data.</text>
</comment>
<dbReference type="PRINTS" id="PR00081">
    <property type="entry name" value="GDHRDH"/>
</dbReference>
<evidence type="ECO:0000313" key="5">
    <source>
        <dbReference type="Proteomes" id="UP001242480"/>
    </source>
</evidence>
<evidence type="ECO:0000313" key="4">
    <source>
        <dbReference type="EMBL" id="MDQ0467921.1"/>
    </source>
</evidence>
<gene>
    <name evidence="4" type="ORF">QO011_000916</name>
</gene>
<reference evidence="4 5" key="1">
    <citation type="submission" date="2023-07" db="EMBL/GenBank/DDBJ databases">
        <title>Genomic Encyclopedia of Type Strains, Phase IV (KMG-IV): sequencing the most valuable type-strain genomes for metagenomic binning, comparative biology and taxonomic classification.</title>
        <authorList>
            <person name="Goeker M."/>
        </authorList>
    </citation>
    <scope>NUCLEOTIDE SEQUENCE [LARGE SCALE GENOMIC DNA]</scope>
    <source>
        <strain evidence="4 5">DSM 19619</strain>
    </source>
</reference>
<keyword evidence="2" id="KW-0560">Oxidoreductase</keyword>
<organism evidence="4 5">
    <name type="scientific">Labrys wisconsinensis</name>
    <dbReference type="NCBI Taxonomy" id="425677"/>
    <lineage>
        <taxon>Bacteria</taxon>
        <taxon>Pseudomonadati</taxon>
        <taxon>Pseudomonadota</taxon>
        <taxon>Alphaproteobacteria</taxon>
        <taxon>Hyphomicrobiales</taxon>
        <taxon>Xanthobacteraceae</taxon>
        <taxon>Labrys</taxon>
    </lineage>
</organism>
<evidence type="ECO:0000256" key="3">
    <source>
        <dbReference type="RuleBase" id="RU000363"/>
    </source>
</evidence>